<dbReference type="InterPro" id="IPR012373">
    <property type="entry name" value="Ferrdict_sens_TM"/>
</dbReference>
<dbReference type="Pfam" id="PF04773">
    <property type="entry name" value="FecR"/>
    <property type="match status" value="1"/>
</dbReference>
<proteinExistence type="predicted"/>
<evidence type="ECO:0000313" key="3">
    <source>
        <dbReference type="EMBL" id="OQP56857.1"/>
    </source>
</evidence>
<comment type="caution">
    <text evidence="3">The sequence shown here is derived from an EMBL/GenBank/DDBJ whole genome shotgun (WGS) entry which is preliminary data.</text>
</comment>
<dbReference type="AlphaFoldDB" id="A0A1V9FF01"/>
<dbReference type="STRING" id="1703345.A3860_09750"/>
<sequence length="409" mass="45643">MMLINDLIDLLTKHLQGNLTEAEQAQLDHWLTQSERNRRLFNSINDEEQLRQWIMAYHQEVEEDNEALIMAKIKQQISGSQPVPPVLKINTWRRWAAVAAILLLVAGVGYFGWNHKTQNPPVVQHATPADIPPARDGAILTLADGRKVVLDSLGNGVIATEKGTRVVLQNGELAYNGAGSNAAMPMHNTLTTPRGRQFQLILPDGTKAWLNAESEIYYPTVFSGNERRVQIAGEVYFEVKHDKTKPFIINILPHNGGGPGGSQLEVLGTQFNVNAYTNEATIKTTLVEGRLKVLAGSPIDYHSPVVLQPGQQAQTDNHTYHIKLEKNADVGKAIAWKNGFFNFEDASLEEVMRQLERWYDIEVVYEKGIPDITFGGKMSNDVSLSGLLKSLQQMDVHFRVEGRKLIVLP</sequence>
<protein>
    <recommendedName>
        <fullName evidence="5">Iron dicitrate transport regulator FecR</fullName>
    </recommendedName>
</protein>
<organism evidence="3 4">
    <name type="scientific">Niastella vici</name>
    <dbReference type="NCBI Taxonomy" id="1703345"/>
    <lineage>
        <taxon>Bacteria</taxon>
        <taxon>Pseudomonadati</taxon>
        <taxon>Bacteroidota</taxon>
        <taxon>Chitinophagia</taxon>
        <taxon>Chitinophagales</taxon>
        <taxon>Chitinophagaceae</taxon>
        <taxon>Niastella</taxon>
    </lineage>
</organism>
<dbReference type="Proteomes" id="UP000192796">
    <property type="component" value="Unassembled WGS sequence"/>
</dbReference>
<name>A0A1V9FF01_9BACT</name>
<dbReference type="Gene3D" id="2.60.120.1440">
    <property type="match status" value="1"/>
</dbReference>
<feature type="domain" description="FecR protein" evidence="1">
    <location>
        <begin position="189"/>
        <end position="291"/>
    </location>
</feature>
<dbReference type="InterPro" id="IPR032508">
    <property type="entry name" value="FecR_C"/>
</dbReference>
<evidence type="ECO:0008006" key="5">
    <source>
        <dbReference type="Google" id="ProtNLM"/>
    </source>
</evidence>
<dbReference type="InterPro" id="IPR006860">
    <property type="entry name" value="FecR"/>
</dbReference>
<dbReference type="Pfam" id="PF16344">
    <property type="entry name" value="FecR_C"/>
    <property type="match status" value="1"/>
</dbReference>
<dbReference type="Gene3D" id="3.55.50.30">
    <property type="match status" value="1"/>
</dbReference>
<evidence type="ECO:0000313" key="4">
    <source>
        <dbReference type="Proteomes" id="UP000192796"/>
    </source>
</evidence>
<gene>
    <name evidence="3" type="ORF">A3860_09750</name>
</gene>
<evidence type="ECO:0000259" key="1">
    <source>
        <dbReference type="Pfam" id="PF04773"/>
    </source>
</evidence>
<feature type="domain" description="Protein FecR C-terminal" evidence="2">
    <location>
        <begin position="341"/>
        <end position="407"/>
    </location>
</feature>
<dbReference type="PANTHER" id="PTHR30273">
    <property type="entry name" value="PERIPLASMIC SIGNAL SENSOR AND SIGMA FACTOR ACTIVATOR FECR-RELATED"/>
    <property type="match status" value="1"/>
</dbReference>
<dbReference type="PANTHER" id="PTHR30273:SF2">
    <property type="entry name" value="PROTEIN FECR"/>
    <property type="match status" value="1"/>
</dbReference>
<dbReference type="RefSeq" id="WP_081155820.1">
    <property type="nucleotide sequence ID" value="NZ_LVYD01000124.1"/>
</dbReference>
<dbReference type="GO" id="GO:0016989">
    <property type="term" value="F:sigma factor antagonist activity"/>
    <property type="evidence" value="ECO:0007669"/>
    <property type="project" value="TreeGrafter"/>
</dbReference>
<accession>A0A1V9FF01</accession>
<dbReference type="OrthoDB" id="641696at2"/>
<evidence type="ECO:0000259" key="2">
    <source>
        <dbReference type="Pfam" id="PF16344"/>
    </source>
</evidence>
<keyword evidence="4" id="KW-1185">Reference proteome</keyword>
<dbReference type="EMBL" id="LVYD01000124">
    <property type="protein sequence ID" value="OQP56857.1"/>
    <property type="molecule type" value="Genomic_DNA"/>
</dbReference>
<reference evidence="3 4" key="1">
    <citation type="submission" date="2016-03" db="EMBL/GenBank/DDBJ databases">
        <title>Niastella vici sp. nov., isolated from farmland soil.</title>
        <authorList>
            <person name="Chen L."/>
            <person name="Wang D."/>
            <person name="Yang S."/>
            <person name="Wang G."/>
        </authorList>
    </citation>
    <scope>NUCLEOTIDE SEQUENCE [LARGE SCALE GENOMIC DNA]</scope>
    <source>
        <strain evidence="3 4">DJ57</strain>
    </source>
</reference>